<dbReference type="InterPro" id="IPR050103">
    <property type="entry name" value="Class-III_PLP-dep_AT"/>
</dbReference>
<comment type="similarity">
    <text evidence="2 6">Belongs to the class-III pyridoxal-phosphate-dependent aminotransferase family.</text>
</comment>
<comment type="cofactor">
    <cofactor evidence="1">
        <name>pyridoxal 5'-phosphate</name>
        <dbReference type="ChEBI" id="CHEBI:597326"/>
    </cofactor>
</comment>
<dbReference type="GO" id="GO:0034386">
    <property type="term" value="F:4-aminobutyrate:2-oxoglutarate transaminase activity"/>
    <property type="evidence" value="ECO:0007669"/>
    <property type="project" value="UniProtKB-EC"/>
</dbReference>
<dbReference type="Gene3D" id="3.90.1150.10">
    <property type="entry name" value="Aspartate Aminotransferase, domain 1"/>
    <property type="match status" value="1"/>
</dbReference>
<dbReference type="InterPro" id="IPR015424">
    <property type="entry name" value="PyrdxlP-dep_Trfase"/>
</dbReference>
<keyword evidence="3 7" id="KW-0032">Aminotransferase</keyword>
<gene>
    <name evidence="7" type="ORF">AVDCRST_MAG68-781</name>
</gene>
<evidence type="ECO:0000256" key="6">
    <source>
        <dbReference type="RuleBase" id="RU003560"/>
    </source>
</evidence>
<dbReference type="InterPro" id="IPR005814">
    <property type="entry name" value="Aminotrans_3"/>
</dbReference>
<dbReference type="Pfam" id="PF00202">
    <property type="entry name" value="Aminotran_3"/>
    <property type="match status" value="1"/>
</dbReference>
<dbReference type="EMBL" id="CADCTW010000045">
    <property type="protein sequence ID" value="CAA9305366.1"/>
    <property type="molecule type" value="Genomic_DNA"/>
</dbReference>
<evidence type="ECO:0000256" key="3">
    <source>
        <dbReference type="ARBA" id="ARBA00022576"/>
    </source>
</evidence>
<evidence type="ECO:0000256" key="4">
    <source>
        <dbReference type="ARBA" id="ARBA00022679"/>
    </source>
</evidence>
<dbReference type="GO" id="GO:0042802">
    <property type="term" value="F:identical protein binding"/>
    <property type="evidence" value="ECO:0007669"/>
    <property type="project" value="TreeGrafter"/>
</dbReference>
<dbReference type="EC" id="2.6.1.19" evidence="7"/>
<dbReference type="PIRSF" id="PIRSF000521">
    <property type="entry name" value="Transaminase_4ab_Lys_Orn"/>
    <property type="match status" value="1"/>
</dbReference>
<accession>A0A6J4KHT3</accession>
<organism evidence="7">
    <name type="scientific">uncultured Gemmatimonadota bacterium</name>
    <dbReference type="NCBI Taxonomy" id="203437"/>
    <lineage>
        <taxon>Bacteria</taxon>
        <taxon>Pseudomonadati</taxon>
        <taxon>Gemmatimonadota</taxon>
        <taxon>environmental samples</taxon>
    </lineage>
</organism>
<proteinExistence type="inferred from homology"/>
<dbReference type="Gene3D" id="3.40.640.10">
    <property type="entry name" value="Type I PLP-dependent aspartate aminotransferase-like (Major domain)"/>
    <property type="match status" value="1"/>
</dbReference>
<dbReference type="PANTHER" id="PTHR11986">
    <property type="entry name" value="AMINOTRANSFERASE CLASS III"/>
    <property type="match status" value="1"/>
</dbReference>
<dbReference type="InterPro" id="IPR015421">
    <property type="entry name" value="PyrdxlP-dep_Trfase_major"/>
</dbReference>
<sequence>MTLVIPAAGVADRLSPVWPRFTDLDVERGEGAWLFAASGRRYLDFTSGIGVTNTGHCHPRVVEAVRRQAGRLMHAQVTIARHDALYEVAEELATVVPQELDCFFLASSGSEAVESALKLARHATGRGNVVCFQGGYHGRSVGAMSITTAKTVYRGHYLPLMAGVHVAPFPYAFRHRRDPEELSRWCLAELEHLLATQSAPGETAALVVEPVLGEGGYVVPPHSFLRGLRELCDRHGILLVFDEIQTGFGRTGAMFALEHPGVVPDILVMAKGLASGLPLSAIAAPRALMEKWVPGSHGGTYCASAVPCAAAAETIRVIRDEGLVENARARGESLRRRLNAVRQRLGAPAEVRGVGLMVGCEFATPAGLPDRALARRVREGCLDAGLLLLTCGTQDQVIRWIPPLVVTEAQVLEAVGIFEAALAAALGS</sequence>
<reference evidence="7" key="1">
    <citation type="submission" date="2020-02" db="EMBL/GenBank/DDBJ databases">
        <authorList>
            <person name="Meier V. D."/>
        </authorList>
    </citation>
    <scope>NUCLEOTIDE SEQUENCE</scope>
    <source>
        <strain evidence="7">AVDCRST_MAG68</strain>
    </source>
</reference>
<evidence type="ECO:0000256" key="1">
    <source>
        <dbReference type="ARBA" id="ARBA00001933"/>
    </source>
</evidence>
<dbReference type="PROSITE" id="PS00600">
    <property type="entry name" value="AA_TRANSFER_CLASS_3"/>
    <property type="match status" value="1"/>
</dbReference>
<dbReference type="InterPro" id="IPR049704">
    <property type="entry name" value="Aminotrans_3_PPA_site"/>
</dbReference>
<evidence type="ECO:0000256" key="5">
    <source>
        <dbReference type="ARBA" id="ARBA00022898"/>
    </source>
</evidence>
<evidence type="ECO:0000313" key="7">
    <source>
        <dbReference type="EMBL" id="CAA9305366.1"/>
    </source>
</evidence>
<keyword evidence="5 6" id="KW-0663">Pyridoxal phosphate</keyword>
<dbReference type="AlphaFoldDB" id="A0A6J4KHT3"/>
<dbReference type="SUPFAM" id="SSF53383">
    <property type="entry name" value="PLP-dependent transferases"/>
    <property type="match status" value="1"/>
</dbReference>
<name>A0A6J4KHT3_9BACT</name>
<dbReference type="GO" id="GO:0030170">
    <property type="term" value="F:pyridoxal phosphate binding"/>
    <property type="evidence" value="ECO:0007669"/>
    <property type="project" value="InterPro"/>
</dbReference>
<protein>
    <submittedName>
        <fullName evidence="7">Gamma-aminobutyrate:alpha-ketoglutarate aminotransferase</fullName>
        <ecNumber evidence="7">2.6.1.19</ecNumber>
    </submittedName>
</protein>
<keyword evidence="4 7" id="KW-0808">Transferase</keyword>
<evidence type="ECO:0000256" key="2">
    <source>
        <dbReference type="ARBA" id="ARBA00008954"/>
    </source>
</evidence>
<dbReference type="InterPro" id="IPR015422">
    <property type="entry name" value="PyrdxlP-dep_Trfase_small"/>
</dbReference>
<dbReference type="FunFam" id="3.40.640.10:FF:000013">
    <property type="entry name" value="4-aminobutyrate aminotransferase"/>
    <property type="match status" value="1"/>
</dbReference>
<dbReference type="CDD" id="cd00610">
    <property type="entry name" value="OAT_like"/>
    <property type="match status" value="1"/>
</dbReference>